<dbReference type="InterPro" id="IPR052384">
    <property type="entry name" value="TMTC_O-mannosyltransferase"/>
</dbReference>
<evidence type="ECO:0000256" key="2">
    <source>
        <dbReference type="PROSITE-ProRule" id="PRU00339"/>
    </source>
</evidence>
<evidence type="ECO:0000313" key="6">
    <source>
        <dbReference type="EMBL" id="KAF1695017.1"/>
    </source>
</evidence>
<dbReference type="Pfam" id="PF00515">
    <property type="entry name" value="TPR_1"/>
    <property type="match status" value="1"/>
</dbReference>
<keyword evidence="2" id="KW-0802">TPR repeat</keyword>
<feature type="domain" description="OmpR/PhoB-type" evidence="5">
    <location>
        <begin position="16"/>
        <end position="114"/>
    </location>
</feature>
<dbReference type="PANTHER" id="PTHR44216">
    <property type="entry name" value="PROTEIN O-MANNOSYL-TRANSFERASE TMTC2"/>
    <property type="match status" value="1"/>
</dbReference>
<evidence type="ECO:0000259" key="5">
    <source>
        <dbReference type="PROSITE" id="PS51755"/>
    </source>
</evidence>
<dbReference type="RefSeq" id="WP_162409922.1">
    <property type="nucleotide sequence ID" value="NZ_PDWN01000006.1"/>
</dbReference>
<dbReference type="Gene3D" id="3.40.50.10610">
    <property type="entry name" value="ABC-type transport auxiliary lipoprotein component"/>
    <property type="match status" value="1"/>
</dbReference>
<evidence type="ECO:0000256" key="3">
    <source>
        <dbReference type="PROSITE-ProRule" id="PRU01091"/>
    </source>
</evidence>
<comment type="caution">
    <text evidence="6">The sequence shown here is derived from an EMBL/GenBank/DDBJ whole genome shotgun (WGS) entry which is preliminary data.</text>
</comment>
<dbReference type="Pfam" id="PF00486">
    <property type="entry name" value="Trans_reg_C"/>
    <property type="match status" value="1"/>
</dbReference>
<dbReference type="PROSITE" id="PS50293">
    <property type="entry name" value="TPR_REGION"/>
    <property type="match status" value="2"/>
</dbReference>
<feature type="DNA-binding region" description="OmpR/PhoB-type" evidence="3">
    <location>
        <begin position="16"/>
        <end position="114"/>
    </location>
</feature>
<protein>
    <recommendedName>
        <fullName evidence="5">OmpR/PhoB-type domain-containing protein</fullName>
    </recommendedName>
</protein>
<feature type="repeat" description="TPR" evidence="2">
    <location>
        <begin position="565"/>
        <end position="598"/>
    </location>
</feature>
<dbReference type="EMBL" id="PDWN01000006">
    <property type="protein sequence ID" value="KAF1695017.1"/>
    <property type="molecule type" value="Genomic_DNA"/>
</dbReference>
<dbReference type="PROSITE" id="PS50005">
    <property type="entry name" value="TPR"/>
    <property type="match status" value="2"/>
</dbReference>
<dbReference type="Gene3D" id="1.25.40.10">
    <property type="entry name" value="Tetratricopeptide repeat domain"/>
    <property type="match status" value="3"/>
</dbReference>
<feature type="region of interest" description="Disordered" evidence="4">
    <location>
        <begin position="715"/>
        <end position="746"/>
    </location>
</feature>
<dbReference type="SUPFAM" id="SSF48452">
    <property type="entry name" value="TPR-like"/>
    <property type="match status" value="2"/>
</dbReference>
<name>A0ABQ6Z8E5_9GAMM</name>
<feature type="repeat" description="TPR" evidence="2">
    <location>
        <begin position="498"/>
        <end position="531"/>
    </location>
</feature>
<dbReference type="SMART" id="SM00028">
    <property type="entry name" value="TPR"/>
    <property type="match status" value="6"/>
</dbReference>
<proteinExistence type="predicted"/>
<dbReference type="InterPro" id="IPR036388">
    <property type="entry name" value="WH-like_DNA-bd_sf"/>
</dbReference>
<dbReference type="InterPro" id="IPR016032">
    <property type="entry name" value="Sig_transdc_resp-reg_C-effctor"/>
</dbReference>
<dbReference type="InterPro" id="IPR019734">
    <property type="entry name" value="TPR_rpt"/>
</dbReference>
<keyword evidence="7" id="KW-1185">Reference proteome</keyword>
<dbReference type="SUPFAM" id="SSF46894">
    <property type="entry name" value="C-terminal effector domain of the bipartite response regulators"/>
    <property type="match status" value="1"/>
</dbReference>
<feature type="compositionally biased region" description="Pro residues" evidence="4">
    <location>
        <begin position="731"/>
        <end position="746"/>
    </location>
</feature>
<dbReference type="Gene3D" id="1.10.10.10">
    <property type="entry name" value="Winged helix-like DNA-binding domain superfamily/Winged helix DNA-binding domain"/>
    <property type="match status" value="1"/>
</dbReference>
<dbReference type="InterPro" id="IPR011990">
    <property type="entry name" value="TPR-like_helical_dom_sf"/>
</dbReference>
<dbReference type="Proteomes" id="UP000788419">
    <property type="component" value="Unassembled WGS sequence"/>
</dbReference>
<reference evidence="6 7" key="1">
    <citation type="submission" date="2017-10" db="EMBL/GenBank/DDBJ databases">
        <title>Whole genome sequencing of members of genus Pseudoxanthomonas.</title>
        <authorList>
            <person name="Kumar S."/>
            <person name="Bansal K."/>
            <person name="Kaur A."/>
            <person name="Patil P."/>
            <person name="Sharma S."/>
            <person name="Patil P.B."/>
        </authorList>
    </citation>
    <scope>NUCLEOTIDE SEQUENCE [LARGE SCALE GENOMIC DNA]</scope>
    <source>
        <strain evidence="6 7">DSM 17801</strain>
    </source>
</reference>
<dbReference type="PROSITE" id="PS51755">
    <property type="entry name" value="OMPR_PHOB"/>
    <property type="match status" value="1"/>
</dbReference>
<evidence type="ECO:0000256" key="1">
    <source>
        <dbReference type="ARBA" id="ARBA00023125"/>
    </source>
</evidence>
<evidence type="ECO:0000256" key="4">
    <source>
        <dbReference type="SAM" id="MobiDB-lite"/>
    </source>
</evidence>
<dbReference type="SMART" id="SM00862">
    <property type="entry name" value="Trans_reg_C"/>
    <property type="match status" value="1"/>
</dbReference>
<dbReference type="InterPro" id="IPR001867">
    <property type="entry name" value="OmpR/PhoB-type_DNA-bd"/>
</dbReference>
<dbReference type="CDD" id="cd00383">
    <property type="entry name" value="trans_reg_C"/>
    <property type="match status" value="1"/>
</dbReference>
<organism evidence="6 7">
    <name type="scientific">Pseudoxanthomonas daejeonensis</name>
    <dbReference type="NCBI Taxonomy" id="266062"/>
    <lineage>
        <taxon>Bacteria</taxon>
        <taxon>Pseudomonadati</taxon>
        <taxon>Pseudomonadota</taxon>
        <taxon>Gammaproteobacteria</taxon>
        <taxon>Lysobacterales</taxon>
        <taxon>Lysobacteraceae</taxon>
        <taxon>Pseudoxanthomonas</taxon>
    </lineage>
</organism>
<dbReference type="PANTHER" id="PTHR44216:SF3">
    <property type="entry name" value="PROTEIN O-MANNOSYL-TRANSFERASE TMTC2"/>
    <property type="match status" value="1"/>
</dbReference>
<gene>
    <name evidence="6" type="ORF">CSC65_07305</name>
</gene>
<dbReference type="Pfam" id="PF13432">
    <property type="entry name" value="TPR_16"/>
    <property type="match status" value="2"/>
</dbReference>
<keyword evidence="1 3" id="KW-0238">DNA-binding</keyword>
<evidence type="ECO:0000313" key="7">
    <source>
        <dbReference type="Proteomes" id="UP000788419"/>
    </source>
</evidence>
<accession>A0ABQ6Z8E5</accession>
<sequence>MKPGNDPNAPGDGGGNGRYRFDGIVVDAAAHTLVRDGREQALEPKAFAVLLALLQRPGDLLGRDALLDQVWGHRHVTPGVLTRAIAQLRAALDDDSQHPRYIQTQHALGYRFVGVLETQASVPAAATEADATGSLAAAVASAAEVTAPPIPAVAHSVDAIVEPPAAHADAAHAPARMSWVAVLVAVGVLGGASWWWRDRGQSAAPLEASIAVLPFTTLSEAREDRFFAEGLSVEMLNALAGVRGVKVAAWRPPEAIDRGQDIKALGRLLGVASVLDASVRRDGRRLRINARLSDTRTGYTLWSRNYDGDADTIFDTQTDIANAVAGALVEMLPEERESLQRRLAPTRNAAAFDAYLFGLKQMIHPQGEDARKDAAEQFRKALAADAGFAKAQAGLCRTEAWNFESNRDVDAFESARLACLRASNMDRTMGEVSLAMGDLYRVQGDAAQALKYYDAIVDDPAMRWQALVGRAQVRVDQGREEDAMRDFRQALLASPGNAQVHAELGYQQFRLGHYPEAIASYRTALSLRPDDAWYWSIYGGLLLTAGDNEAAEVALRRSLALEPNEPSLSNLGTLRYQKGDYAGAAELYRRAIELNPTDFFYVGFLADALEADPRTAAQAPATYAQAAALAQRFVDAKHDDAKALAALGWYRAQLGERDSALRLAQQAQALGHEPGDVAMFNAQALAVLGELDQARVALQAARKAGIPASRIDTQAALRRTGLATPPGAAAPTPPDPATPEAPPRGT</sequence>